<evidence type="ECO:0000313" key="2">
    <source>
        <dbReference type="EMBL" id="EPQ52903.1"/>
    </source>
</evidence>
<feature type="region of interest" description="Disordered" evidence="1">
    <location>
        <begin position="28"/>
        <end position="47"/>
    </location>
</feature>
<gene>
    <name evidence="2" type="ORF">GLOTRDRAFT_94982</name>
</gene>
<dbReference type="HOGENOM" id="CLU_1461466_0_0_1"/>
<evidence type="ECO:0000313" key="3">
    <source>
        <dbReference type="Proteomes" id="UP000030669"/>
    </source>
</evidence>
<dbReference type="KEGG" id="gtr:GLOTRDRAFT_94982"/>
<dbReference type="GeneID" id="19309659"/>
<accession>S7PZK6</accession>
<name>S7PZK6_GLOTA</name>
<proteinExistence type="predicted"/>
<dbReference type="RefSeq" id="XP_007868243.1">
    <property type="nucleotide sequence ID" value="XM_007870052.1"/>
</dbReference>
<protein>
    <submittedName>
        <fullName evidence="2">Uncharacterized protein</fullName>
    </submittedName>
</protein>
<sequence>MINVGADERQGLRKFQICVEQTVKASLHGGALSGPRSPKTPKTPTMRNYPRHWPAYDPGSVPDASAVTDQLRSEDLRVNIGTEGQRLAVRPGPPLYLQRSSPAAKGAELRAIPRGGSVQIGGGHLSFGGLLSGVPCHCPWQDLRVRPLSGRSCNEGQPLQAKFPLGRRRDKPLPHLWITLTLDGE</sequence>
<dbReference type="Proteomes" id="UP000030669">
    <property type="component" value="Unassembled WGS sequence"/>
</dbReference>
<reference evidence="2 3" key="1">
    <citation type="journal article" date="2012" name="Science">
        <title>The Paleozoic origin of enzymatic lignin decomposition reconstructed from 31 fungal genomes.</title>
        <authorList>
            <person name="Floudas D."/>
            <person name="Binder M."/>
            <person name="Riley R."/>
            <person name="Barry K."/>
            <person name="Blanchette R.A."/>
            <person name="Henrissat B."/>
            <person name="Martinez A.T."/>
            <person name="Otillar R."/>
            <person name="Spatafora J.W."/>
            <person name="Yadav J.S."/>
            <person name="Aerts A."/>
            <person name="Benoit I."/>
            <person name="Boyd A."/>
            <person name="Carlson A."/>
            <person name="Copeland A."/>
            <person name="Coutinho P.M."/>
            <person name="de Vries R.P."/>
            <person name="Ferreira P."/>
            <person name="Findley K."/>
            <person name="Foster B."/>
            <person name="Gaskell J."/>
            <person name="Glotzer D."/>
            <person name="Gorecki P."/>
            <person name="Heitman J."/>
            <person name="Hesse C."/>
            <person name="Hori C."/>
            <person name="Igarashi K."/>
            <person name="Jurgens J.A."/>
            <person name="Kallen N."/>
            <person name="Kersten P."/>
            <person name="Kohler A."/>
            <person name="Kuees U."/>
            <person name="Kumar T.K.A."/>
            <person name="Kuo A."/>
            <person name="LaButti K."/>
            <person name="Larrondo L.F."/>
            <person name="Lindquist E."/>
            <person name="Ling A."/>
            <person name="Lombard V."/>
            <person name="Lucas S."/>
            <person name="Lundell T."/>
            <person name="Martin R."/>
            <person name="McLaughlin D.J."/>
            <person name="Morgenstern I."/>
            <person name="Morin E."/>
            <person name="Murat C."/>
            <person name="Nagy L.G."/>
            <person name="Nolan M."/>
            <person name="Ohm R.A."/>
            <person name="Patyshakuliyeva A."/>
            <person name="Rokas A."/>
            <person name="Ruiz-Duenas F.J."/>
            <person name="Sabat G."/>
            <person name="Salamov A."/>
            <person name="Samejima M."/>
            <person name="Schmutz J."/>
            <person name="Slot J.C."/>
            <person name="St John F."/>
            <person name="Stenlid J."/>
            <person name="Sun H."/>
            <person name="Sun S."/>
            <person name="Syed K."/>
            <person name="Tsang A."/>
            <person name="Wiebenga A."/>
            <person name="Young D."/>
            <person name="Pisabarro A."/>
            <person name="Eastwood D.C."/>
            <person name="Martin F."/>
            <person name="Cullen D."/>
            <person name="Grigoriev I.V."/>
            <person name="Hibbett D.S."/>
        </authorList>
    </citation>
    <scope>NUCLEOTIDE SEQUENCE [LARGE SCALE GENOMIC DNA]</scope>
    <source>
        <strain evidence="2 3">ATCC 11539</strain>
    </source>
</reference>
<dbReference type="EMBL" id="KB469306">
    <property type="protein sequence ID" value="EPQ52903.1"/>
    <property type="molecule type" value="Genomic_DNA"/>
</dbReference>
<organism evidence="2 3">
    <name type="scientific">Gloeophyllum trabeum (strain ATCC 11539 / FP-39264 / Madison 617)</name>
    <name type="common">Brown rot fungus</name>
    <dbReference type="NCBI Taxonomy" id="670483"/>
    <lineage>
        <taxon>Eukaryota</taxon>
        <taxon>Fungi</taxon>
        <taxon>Dikarya</taxon>
        <taxon>Basidiomycota</taxon>
        <taxon>Agaricomycotina</taxon>
        <taxon>Agaricomycetes</taxon>
        <taxon>Gloeophyllales</taxon>
        <taxon>Gloeophyllaceae</taxon>
        <taxon>Gloeophyllum</taxon>
    </lineage>
</organism>
<evidence type="ECO:0000256" key="1">
    <source>
        <dbReference type="SAM" id="MobiDB-lite"/>
    </source>
</evidence>
<dbReference type="AlphaFoldDB" id="S7PZK6"/>
<keyword evidence="3" id="KW-1185">Reference proteome</keyword>